<gene>
    <name evidence="10" type="ORF">MKK02DRAFT_39864</name>
</gene>
<feature type="repeat" description="WD" evidence="6">
    <location>
        <begin position="577"/>
        <end position="610"/>
    </location>
</feature>
<dbReference type="InterPro" id="IPR015943">
    <property type="entry name" value="WD40/YVTN_repeat-like_dom_sf"/>
</dbReference>
<dbReference type="GeneID" id="77730018"/>
<evidence type="ECO:0000256" key="8">
    <source>
        <dbReference type="SAM" id="MobiDB-lite"/>
    </source>
</evidence>
<feature type="compositionally biased region" description="Basic and acidic residues" evidence="8">
    <location>
        <begin position="464"/>
        <end position="475"/>
    </location>
</feature>
<keyword evidence="4" id="KW-0112">Calmodulin-binding</keyword>
<feature type="compositionally biased region" description="Basic and acidic residues" evidence="8">
    <location>
        <begin position="261"/>
        <end position="270"/>
    </location>
</feature>
<evidence type="ECO:0000313" key="10">
    <source>
        <dbReference type="EMBL" id="KAI9639550.1"/>
    </source>
</evidence>
<evidence type="ECO:0000256" key="7">
    <source>
        <dbReference type="SAM" id="Coils"/>
    </source>
</evidence>
<dbReference type="Pfam" id="PF00400">
    <property type="entry name" value="WD40"/>
    <property type="match status" value="6"/>
</dbReference>
<proteinExistence type="inferred from homology"/>
<dbReference type="PROSITE" id="PS50082">
    <property type="entry name" value="WD_REPEATS_2"/>
    <property type="match status" value="5"/>
</dbReference>
<organism evidence="10 11">
    <name type="scientific">Dioszegia hungarica</name>
    <dbReference type="NCBI Taxonomy" id="4972"/>
    <lineage>
        <taxon>Eukaryota</taxon>
        <taxon>Fungi</taxon>
        <taxon>Dikarya</taxon>
        <taxon>Basidiomycota</taxon>
        <taxon>Agaricomycotina</taxon>
        <taxon>Tremellomycetes</taxon>
        <taxon>Tremellales</taxon>
        <taxon>Bulleribasidiaceae</taxon>
        <taxon>Dioszegia</taxon>
    </lineage>
</organism>
<dbReference type="PANTHER" id="PTHR15653">
    <property type="entry name" value="STRIATIN"/>
    <property type="match status" value="1"/>
</dbReference>
<feature type="region of interest" description="Disordered" evidence="8">
    <location>
        <begin position="192"/>
        <end position="270"/>
    </location>
</feature>
<feature type="repeat" description="WD" evidence="6">
    <location>
        <begin position="848"/>
        <end position="875"/>
    </location>
</feature>
<keyword evidence="5 7" id="KW-0175">Coiled coil</keyword>
<feature type="compositionally biased region" description="Polar residues" evidence="8">
    <location>
        <begin position="235"/>
        <end position="252"/>
    </location>
</feature>
<dbReference type="Gene3D" id="1.20.5.300">
    <property type="match status" value="1"/>
</dbReference>
<feature type="region of interest" description="Disordered" evidence="8">
    <location>
        <begin position="464"/>
        <end position="496"/>
    </location>
</feature>
<feature type="compositionally biased region" description="Low complexity" evidence="8">
    <location>
        <begin position="647"/>
        <end position="661"/>
    </location>
</feature>
<keyword evidence="11" id="KW-1185">Reference proteome</keyword>
<feature type="region of interest" description="Disordered" evidence="8">
    <location>
        <begin position="647"/>
        <end position="667"/>
    </location>
</feature>
<feature type="region of interest" description="Disordered" evidence="8">
    <location>
        <begin position="1"/>
        <end position="111"/>
    </location>
</feature>
<feature type="coiled-coil region" evidence="7">
    <location>
        <begin position="132"/>
        <end position="166"/>
    </location>
</feature>
<feature type="repeat" description="WD" evidence="6">
    <location>
        <begin position="794"/>
        <end position="836"/>
    </location>
</feature>
<sequence length="875" mass="93804">MYRPQAGRQFEYPPQQGYSNPPEHSNGPQQVQASGYPQARGQQFANSGSPFSQGQQGQQQQQPGPQYHPPQQQQQQQQQGQGGQQQGGGGPNGSTAGDAQSQANSGPAGQEMNLASVLHYLQSEWRRWERDRNEWEIERAEMRARIALLEGQRRSAENLKVDLLRRVKMLEYALRQERTKTVSTVSKGAIAAPSRLSTLQDEDKREEKEGSGSEGGSDEGSQDRPKTNGVHPAAVNSSLNMNTMASRSSDSPWKSIGTASKDPKARARSREYLKQCLQEITYLTSPGALNPLPARPPVVFEFDPSSSSSLPHEADQARAADRPRKTLPENSGPSLFARENEQGQKANLPNGDQAEATSSSSSAPPPPSASTTAPPSDPAPTQAPAPSLSKEDRSLSVPQLDVDPSAPPPSSPARTIVGLPMDDSEPPIPPPSSSTSSPAEGEEKQILTAIYRPESKAAWREELRAANEQAEEAKRTRSASVSSSESGQPSDEEQLQSLTLNVEEVEERGEEVEKTWTSRKVLKSHLDVVRAVAFAQGPGVMLASAGDDCTVKVWYMEAGAVMSPKPNSAEIEPIMTYRTHSAPITSLTISSPLSTIFSASLDSTILAWRLPLPSSDPYAPHDPANLLQVLEGHTDAVWDLCLVPSRSSSLSSGAGNSASVNDTVKGKKASPQVQKSLLVSASADGTVKVWEHTRHWTLKRSVSFEEGMSPTCLAAYAVEAGKVLVGFVDGRVGLVDVEEGGEVVYYGEAAEGGARQVNSVLCHPTWPVVMAGFEDGYIRMYHANTPSATPAHEILAHPAAVTSIVISPLHPHSLLSSASDCSIRVWDLAKRTSVQDCPGHRQRAGEGVVGLARHPELPVVASAGADGVVRVWSAA</sequence>
<evidence type="ECO:0000313" key="11">
    <source>
        <dbReference type="Proteomes" id="UP001164286"/>
    </source>
</evidence>
<dbReference type="InterPro" id="IPR051488">
    <property type="entry name" value="WD_repeat_striatin"/>
</dbReference>
<feature type="compositionally biased region" description="Polar residues" evidence="8">
    <location>
        <begin position="16"/>
        <end position="52"/>
    </location>
</feature>
<dbReference type="CDD" id="cd00200">
    <property type="entry name" value="WD40"/>
    <property type="match status" value="1"/>
</dbReference>
<dbReference type="AlphaFoldDB" id="A0AA38HF50"/>
<dbReference type="PANTHER" id="PTHR15653:SF0">
    <property type="entry name" value="CONNECTOR OF KINASE TO AP-1, ISOFORM E"/>
    <property type="match status" value="1"/>
</dbReference>
<dbReference type="InterPro" id="IPR020472">
    <property type="entry name" value="WD40_PAC1"/>
</dbReference>
<accession>A0AA38HF50</accession>
<feature type="compositionally biased region" description="Gly residues" evidence="8">
    <location>
        <begin position="80"/>
        <end position="92"/>
    </location>
</feature>
<evidence type="ECO:0000259" key="9">
    <source>
        <dbReference type="Pfam" id="PF08232"/>
    </source>
</evidence>
<evidence type="ECO:0000256" key="2">
    <source>
        <dbReference type="ARBA" id="ARBA00022574"/>
    </source>
</evidence>
<dbReference type="PROSITE" id="PS00678">
    <property type="entry name" value="WD_REPEATS_1"/>
    <property type="match status" value="1"/>
</dbReference>
<feature type="compositionally biased region" description="Low complexity" evidence="8">
    <location>
        <begin position="478"/>
        <end position="489"/>
    </location>
</feature>
<dbReference type="Pfam" id="PF08232">
    <property type="entry name" value="Striatin"/>
    <property type="match status" value="1"/>
</dbReference>
<dbReference type="InterPro" id="IPR019775">
    <property type="entry name" value="WD40_repeat_CS"/>
</dbReference>
<dbReference type="EMBL" id="JAKWFO010000001">
    <property type="protein sequence ID" value="KAI9639550.1"/>
    <property type="molecule type" value="Genomic_DNA"/>
</dbReference>
<dbReference type="GO" id="GO:0005516">
    <property type="term" value="F:calmodulin binding"/>
    <property type="evidence" value="ECO:0007669"/>
    <property type="project" value="UniProtKB-KW"/>
</dbReference>
<dbReference type="PROSITE" id="PS50294">
    <property type="entry name" value="WD_REPEATS_REGION"/>
    <property type="match status" value="3"/>
</dbReference>
<protein>
    <submittedName>
        <fullName evidence="10">Nuclear mRNA splicing, via spliceosome-related protein</fullName>
    </submittedName>
</protein>
<feature type="compositionally biased region" description="Basic and acidic residues" evidence="8">
    <location>
        <begin position="201"/>
        <end position="211"/>
    </location>
</feature>
<dbReference type="InterPro" id="IPR036322">
    <property type="entry name" value="WD40_repeat_dom_sf"/>
</dbReference>
<dbReference type="PRINTS" id="PR00320">
    <property type="entry name" value="GPROTEINBRPT"/>
</dbReference>
<comment type="similarity">
    <text evidence="1">Belongs to the WD repeat striatin family.</text>
</comment>
<dbReference type="InterPro" id="IPR001680">
    <property type="entry name" value="WD40_rpt"/>
</dbReference>
<feature type="repeat" description="WD" evidence="6">
    <location>
        <begin position="676"/>
        <end position="691"/>
    </location>
</feature>
<name>A0AA38HF50_9TREE</name>
<dbReference type="Gene3D" id="2.130.10.10">
    <property type="entry name" value="YVTN repeat-like/Quinoprotein amine dehydrogenase"/>
    <property type="match status" value="2"/>
</dbReference>
<dbReference type="RefSeq" id="XP_052949327.1">
    <property type="nucleotide sequence ID" value="XM_053090813.1"/>
</dbReference>
<evidence type="ECO:0000256" key="4">
    <source>
        <dbReference type="ARBA" id="ARBA00022860"/>
    </source>
</evidence>
<feature type="region of interest" description="Disordered" evidence="8">
    <location>
        <begin position="285"/>
        <end position="446"/>
    </location>
</feature>
<feature type="repeat" description="WD" evidence="6">
    <location>
        <begin position="522"/>
        <end position="564"/>
    </location>
</feature>
<reference evidence="10" key="1">
    <citation type="journal article" date="2022" name="G3 (Bethesda)">
        <title>High quality genome of the basidiomycete yeast Dioszegia hungarica PDD-24b-2 isolated from cloud water.</title>
        <authorList>
            <person name="Jarrige D."/>
            <person name="Haridas S."/>
            <person name="Bleykasten-Grosshans C."/>
            <person name="Joly M."/>
            <person name="Nadalig T."/>
            <person name="Sancelme M."/>
            <person name="Vuilleumier S."/>
            <person name="Grigoriev I.V."/>
            <person name="Amato P."/>
            <person name="Bringel F."/>
        </authorList>
    </citation>
    <scope>NUCLEOTIDE SEQUENCE</scope>
    <source>
        <strain evidence="10">PDD-24b-2</strain>
    </source>
</reference>
<feature type="compositionally biased region" description="Basic and acidic residues" evidence="8">
    <location>
        <begin position="312"/>
        <end position="327"/>
    </location>
</feature>
<evidence type="ECO:0000256" key="3">
    <source>
        <dbReference type="ARBA" id="ARBA00022737"/>
    </source>
</evidence>
<comment type="caution">
    <text evidence="10">The sequence shown here is derived from an EMBL/GenBank/DDBJ whole genome shotgun (WGS) entry which is preliminary data.</text>
</comment>
<evidence type="ECO:0000256" key="5">
    <source>
        <dbReference type="ARBA" id="ARBA00023054"/>
    </source>
</evidence>
<feature type="compositionally biased region" description="Polar residues" evidence="8">
    <location>
        <begin position="93"/>
        <end position="107"/>
    </location>
</feature>
<dbReference type="SUPFAM" id="SSF50978">
    <property type="entry name" value="WD40 repeat-like"/>
    <property type="match status" value="1"/>
</dbReference>
<keyword evidence="3" id="KW-0677">Repeat</keyword>
<dbReference type="SMART" id="SM00320">
    <property type="entry name" value="WD40"/>
    <property type="match status" value="6"/>
</dbReference>
<dbReference type="InterPro" id="IPR013258">
    <property type="entry name" value="Striatin_N"/>
</dbReference>
<feature type="compositionally biased region" description="Low complexity" evidence="8">
    <location>
        <begin position="53"/>
        <end position="79"/>
    </location>
</feature>
<feature type="domain" description="Striatin N-terminal" evidence="9">
    <location>
        <begin position="114"/>
        <end position="286"/>
    </location>
</feature>
<evidence type="ECO:0000256" key="6">
    <source>
        <dbReference type="PROSITE-ProRule" id="PRU00221"/>
    </source>
</evidence>
<evidence type="ECO:0000256" key="1">
    <source>
        <dbReference type="ARBA" id="ARBA00009616"/>
    </source>
</evidence>
<keyword evidence="2 6" id="KW-0853">WD repeat</keyword>
<dbReference type="Proteomes" id="UP001164286">
    <property type="component" value="Unassembled WGS sequence"/>
</dbReference>